<dbReference type="InterPro" id="IPR011990">
    <property type="entry name" value="TPR-like_helical_dom_sf"/>
</dbReference>
<dbReference type="Pfam" id="PF13432">
    <property type="entry name" value="TPR_16"/>
    <property type="match status" value="1"/>
</dbReference>
<evidence type="ECO:0000256" key="3">
    <source>
        <dbReference type="ARBA" id="ARBA00022776"/>
    </source>
</evidence>
<evidence type="ECO:0000259" key="8">
    <source>
        <dbReference type="Pfam" id="PF04049"/>
    </source>
</evidence>
<dbReference type="Gene3D" id="1.25.40.10">
    <property type="entry name" value="Tetratricopeptide repeat domain"/>
    <property type="match status" value="2"/>
</dbReference>
<dbReference type="Proteomes" id="UP000184330">
    <property type="component" value="Unassembled WGS sequence"/>
</dbReference>
<evidence type="ECO:0000313" key="9">
    <source>
        <dbReference type="EMBL" id="CZR67927.1"/>
    </source>
</evidence>
<reference evidence="9 10" key="1">
    <citation type="submission" date="2016-03" db="EMBL/GenBank/DDBJ databases">
        <authorList>
            <person name="Ploux O."/>
        </authorList>
    </citation>
    <scope>NUCLEOTIDE SEQUENCE [LARGE SCALE GENOMIC DNA]</scope>
    <source>
        <strain evidence="9 10">UAMH 11012</strain>
    </source>
</reference>
<dbReference type="STRING" id="576137.A0A1L7XSH4"/>
<evidence type="ECO:0000256" key="7">
    <source>
        <dbReference type="PROSITE-ProRule" id="PRU00339"/>
    </source>
</evidence>
<dbReference type="GO" id="GO:0031145">
    <property type="term" value="P:anaphase-promoting complex-dependent catabolic process"/>
    <property type="evidence" value="ECO:0007669"/>
    <property type="project" value="TreeGrafter"/>
</dbReference>
<dbReference type="PANTHER" id="PTHR12558">
    <property type="entry name" value="CELL DIVISION CYCLE 16,23,27"/>
    <property type="match status" value="1"/>
</dbReference>
<dbReference type="Pfam" id="PF04049">
    <property type="entry name" value="ANAPC8"/>
    <property type="match status" value="1"/>
</dbReference>
<dbReference type="GO" id="GO:0005680">
    <property type="term" value="C:anaphase-promoting complex"/>
    <property type="evidence" value="ECO:0007669"/>
    <property type="project" value="InterPro"/>
</dbReference>
<dbReference type="PROSITE" id="PS50005">
    <property type="entry name" value="TPR"/>
    <property type="match status" value="2"/>
</dbReference>
<dbReference type="EMBL" id="FJOG01000048">
    <property type="protein sequence ID" value="CZR67927.1"/>
    <property type="molecule type" value="Genomic_DNA"/>
</dbReference>
<feature type="repeat" description="TPR" evidence="7">
    <location>
        <begin position="392"/>
        <end position="425"/>
    </location>
</feature>
<dbReference type="PANTHER" id="PTHR12558:SF10">
    <property type="entry name" value="CELL DIVISION CYCLE PROTEIN 23 HOMOLOG"/>
    <property type="match status" value="1"/>
</dbReference>
<dbReference type="SUPFAM" id="SSF48452">
    <property type="entry name" value="TPR-like"/>
    <property type="match status" value="2"/>
</dbReference>
<dbReference type="GO" id="GO:0045842">
    <property type="term" value="P:positive regulation of mitotic metaphase/anaphase transition"/>
    <property type="evidence" value="ECO:0007669"/>
    <property type="project" value="TreeGrafter"/>
</dbReference>
<evidence type="ECO:0000313" key="10">
    <source>
        <dbReference type="Proteomes" id="UP000184330"/>
    </source>
</evidence>
<dbReference type="GO" id="GO:0051301">
    <property type="term" value="P:cell division"/>
    <property type="evidence" value="ECO:0007669"/>
    <property type="project" value="UniProtKB-KW"/>
</dbReference>
<keyword evidence="3" id="KW-0498">Mitosis</keyword>
<keyword evidence="10" id="KW-1185">Reference proteome</keyword>
<dbReference type="Pfam" id="PF13176">
    <property type="entry name" value="TPR_7"/>
    <property type="match status" value="1"/>
</dbReference>
<keyword evidence="5 7" id="KW-0802">TPR repeat</keyword>
<evidence type="ECO:0000256" key="6">
    <source>
        <dbReference type="ARBA" id="ARBA00023306"/>
    </source>
</evidence>
<keyword evidence="4" id="KW-0833">Ubl conjugation pathway</keyword>
<organism evidence="9 10">
    <name type="scientific">Phialocephala subalpina</name>
    <dbReference type="NCBI Taxonomy" id="576137"/>
    <lineage>
        <taxon>Eukaryota</taxon>
        <taxon>Fungi</taxon>
        <taxon>Dikarya</taxon>
        <taxon>Ascomycota</taxon>
        <taxon>Pezizomycotina</taxon>
        <taxon>Leotiomycetes</taxon>
        <taxon>Helotiales</taxon>
        <taxon>Mollisiaceae</taxon>
        <taxon>Phialocephala</taxon>
        <taxon>Phialocephala fortinii species complex</taxon>
    </lineage>
</organism>
<evidence type="ECO:0000256" key="2">
    <source>
        <dbReference type="ARBA" id="ARBA00022737"/>
    </source>
</evidence>
<dbReference type="InterPro" id="IPR019734">
    <property type="entry name" value="TPR_rpt"/>
</dbReference>
<accession>A0A1L7XSH4</accession>
<evidence type="ECO:0000256" key="1">
    <source>
        <dbReference type="ARBA" id="ARBA00022618"/>
    </source>
</evidence>
<evidence type="ECO:0000256" key="5">
    <source>
        <dbReference type="ARBA" id="ARBA00022803"/>
    </source>
</evidence>
<evidence type="ECO:0000256" key="4">
    <source>
        <dbReference type="ARBA" id="ARBA00022786"/>
    </source>
</evidence>
<keyword evidence="1 9" id="KW-0132">Cell division</keyword>
<keyword evidence="6" id="KW-0131">Cell cycle</keyword>
<dbReference type="OrthoDB" id="10262026at2759"/>
<name>A0A1L7XSH4_9HELO</name>
<feature type="domain" description="Cdc23" evidence="8">
    <location>
        <begin position="10"/>
        <end position="297"/>
    </location>
</feature>
<dbReference type="InterPro" id="IPR007192">
    <property type="entry name" value="APC8"/>
</dbReference>
<keyword evidence="2" id="KW-0677">Repeat</keyword>
<dbReference type="SMART" id="SM00028">
    <property type="entry name" value="TPR"/>
    <property type="match status" value="6"/>
</dbReference>
<protein>
    <submittedName>
        <fullName evidence="9">Related to cell division control protein CDC23</fullName>
    </submittedName>
</protein>
<proteinExistence type="predicted"/>
<feature type="repeat" description="TPR" evidence="7">
    <location>
        <begin position="426"/>
        <end position="459"/>
    </location>
</feature>
<dbReference type="AlphaFoldDB" id="A0A1L7XSH4"/>
<dbReference type="GO" id="GO:0016567">
    <property type="term" value="P:protein ubiquitination"/>
    <property type="evidence" value="ECO:0007669"/>
    <property type="project" value="TreeGrafter"/>
</dbReference>
<gene>
    <name evidence="9" type="ORF">PAC_17826</name>
</gene>
<sequence length="577" mass="65987">MSLSQAGVLQLRSMLRQAVISCSERCQYQSTKWAAELLDALPDVDLGTELTSSTEIFSPQIDPVELRLEQNELPEYLMAKAFFDCHEPQRCAAVFLPRTSSEHRFPMRKNPNNATHGNVPTSKCKVISQRALFLAWYALLMAGEKEKVEELNQVLGPSDTGAIVNKQLAPLRHMLDTWFNQAQQETPEHGPSQGWLEYLYGLVLAKDKNYDLAISWLLKSVSLYPWNWGAWQELTSLVRDGEHLNWVQSQLKPTIMAFIFSVHCRQELHLLSTSLVSEISQLQSIFPRSLFLGGQRALVFYRMKDLHEASSLFSKMLGSDPRNLDFLDHYSNVLYTLGSRERLAFVAQLASTVDHYRPETCCVIGNYYSLSSRHEDAIIHFRRALILDRNFSSAWTLLGHEYLKLQNTHAAIESYRHAVDLNSKDYRAFVGLGQAYEVLEKPTFSLYYYRRAVALRPGDTDLWQMMATCLISMSRIPQAIDALKKAIVCTRCHTGNHSGDDLDTICRRIELLFQLANIYEESQNRQEAIRYLKICLEESIAVQRNVDIINESPKRIVTSILPRARLLLAQWATVDSD</sequence>